<evidence type="ECO:0000259" key="1">
    <source>
        <dbReference type="Pfam" id="PF07687"/>
    </source>
</evidence>
<keyword evidence="2" id="KW-0378">Hydrolase</keyword>
<keyword evidence="3" id="KW-1185">Reference proteome</keyword>
<dbReference type="PRINTS" id="PR00934">
    <property type="entry name" value="XHISDIPTASE"/>
</dbReference>
<dbReference type="RefSeq" id="WP_250341472.1">
    <property type="nucleotide sequence ID" value="NZ_CP097885.1"/>
</dbReference>
<feature type="domain" description="Peptidase M20 dimerisation" evidence="1">
    <location>
        <begin position="213"/>
        <end position="296"/>
    </location>
</feature>
<dbReference type="InterPro" id="IPR001160">
    <property type="entry name" value="Peptidase_M20C"/>
</dbReference>
<dbReference type="Proteomes" id="UP001056218">
    <property type="component" value="Chromosome"/>
</dbReference>
<dbReference type="EMBL" id="CP097885">
    <property type="protein sequence ID" value="URN40551.1"/>
    <property type="molecule type" value="Genomic_DNA"/>
</dbReference>
<accession>A0ABY4TJN5</accession>
<dbReference type="SUPFAM" id="SSF53187">
    <property type="entry name" value="Zn-dependent exopeptidases"/>
    <property type="match status" value="1"/>
</dbReference>
<evidence type="ECO:0000313" key="3">
    <source>
        <dbReference type="Proteomes" id="UP001056218"/>
    </source>
</evidence>
<gene>
    <name evidence="2" type="primary">pepD</name>
    <name evidence="2" type="ORF">M9426_04705</name>
</gene>
<sequence>MTKNTINSLRENPLFDNFYKISQIPHGSFNEKELSDWILNWAKERNLEVKQDDYSNIVINKDGQNGGENKEPLILQAHLDMVCQKREGSDHDFLKDPIPWIIEDDYLTTGGETTLGADNGLGVGLIMAILDSKEMSHPPINAIFTTAEEDDFSGALNLNKNWIRADRAVNLDNSEDYVIIAGSNGGSGAKITLKVKREKIKEDEKVFEIKFSGLIGGHSGADINKGIGNSNLIIARLLEEYKKNFDISLVEISGGTFRLALPRNSEIVISIHKDMDQKLKEITNEFLKTIHNEYSKFKESIKIEVKETFAEEKFTQEDMVRILDTIKLSPNGVIEVNAKSLIVESSCNLGEIHTKDDEVTFISEIRAMRVSQVNSTYSKIESLSRLVGGEVERFAGYLGWEFDENSKLRDQFKSIFEDLTGHEYKVEISPGGLESGYLIEKRPGLDIICVGAAHTGLHSPDERANIKSVLNFYDNFLTFLEKIS</sequence>
<dbReference type="Pfam" id="PF01546">
    <property type="entry name" value="Peptidase_M20"/>
    <property type="match status" value="1"/>
</dbReference>
<proteinExistence type="predicted"/>
<name>A0ABY4TJN5_9FIRM</name>
<dbReference type="Pfam" id="PF07687">
    <property type="entry name" value="M20_dimer"/>
    <property type="match status" value="1"/>
</dbReference>
<reference evidence="2 3" key="1">
    <citation type="submission" date="2022-05" db="EMBL/GenBank/DDBJ databases">
        <title>Identification of Peptoniphilus vaginalis-like Bacteria, Peptoniphilus septimus sp. nov. from Blood Cultures in a Cervical Cancer Patient receiving Chemotherapy: Case and Implications.</title>
        <authorList>
            <person name="Zhan X.-Y."/>
        </authorList>
    </citation>
    <scope>NUCLEOTIDE SEQUENCE [LARGE SCALE GENOMIC DNA]</scope>
    <source>
        <strain evidence="2 3">SAHP1</strain>
    </source>
</reference>
<keyword evidence="2" id="KW-0224">Dipeptidase</keyword>
<evidence type="ECO:0000313" key="2">
    <source>
        <dbReference type="EMBL" id="URN40551.1"/>
    </source>
</evidence>
<dbReference type="GO" id="GO:0016805">
    <property type="term" value="F:dipeptidase activity"/>
    <property type="evidence" value="ECO:0007669"/>
    <property type="project" value="UniProtKB-KW"/>
</dbReference>
<dbReference type="PANTHER" id="PTHR43501:SF1">
    <property type="entry name" value="CYTOSOL NON-SPECIFIC DIPEPTIDASE"/>
    <property type="match status" value="1"/>
</dbReference>
<organism evidence="2 3">
    <name type="scientific">Peptoniphilus genitalis</name>
    <dbReference type="NCBI Taxonomy" id="3036303"/>
    <lineage>
        <taxon>Bacteria</taxon>
        <taxon>Bacillati</taxon>
        <taxon>Bacillota</taxon>
        <taxon>Tissierellia</taxon>
        <taxon>Tissierellales</taxon>
        <taxon>Peptoniphilaceae</taxon>
        <taxon>Peptoniphilus</taxon>
    </lineage>
</organism>
<dbReference type="PANTHER" id="PTHR43501">
    <property type="entry name" value="CYTOSOL NON-SPECIFIC DIPEPTIDASE"/>
    <property type="match status" value="1"/>
</dbReference>
<dbReference type="InterPro" id="IPR011650">
    <property type="entry name" value="Peptidase_M20_dimer"/>
</dbReference>
<dbReference type="EC" id="3.4.13.20" evidence="2"/>
<dbReference type="NCBIfam" id="TIGR01893">
    <property type="entry name" value="aa-his-dipept"/>
    <property type="match status" value="1"/>
</dbReference>
<protein>
    <submittedName>
        <fullName evidence="2">Beta-Ala-His dipeptidase</fullName>
        <ecNumber evidence="2">3.4.13.20</ecNumber>
    </submittedName>
</protein>
<dbReference type="Gene3D" id="3.40.630.10">
    <property type="entry name" value="Zn peptidases"/>
    <property type="match status" value="2"/>
</dbReference>
<keyword evidence="2" id="KW-0645">Protease</keyword>
<dbReference type="InterPro" id="IPR002933">
    <property type="entry name" value="Peptidase_M20"/>
</dbReference>
<dbReference type="PIRSF" id="PIRSF016599">
    <property type="entry name" value="Xaa-His_dipept"/>
    <property type="match status" value="1"/>
</dbReference>